<evidence type="ECO:0000256" key="6">
    <source>
        <dbReference type="ARBA" id="ARBA00022759"/>
    </source>
</evidence>
<feature type="region of interest" description="Disordered" evidence="11">
    <location>
        <begin position="383"/>
        <end position="429"/>
    </location>
</feature>
<dbReference type="InterPro" id="IPR012337">
    <property type="entry name" value="RNaseH-like_sf"/>
</dbReference>
<keyword evidence="7 9" id="KW-0378">Hydrolase</keyword>
<evidence type="ECO:0000256" key="2">
    <source>
        <dbReference type="ARBA" id="ARBA00001946"/>
    </source>
</evidence>
<dbReference type="Gene3D" id="1.10.10.460">
    <property type="entry name" value="Ribonuclease hii. Domain 2"/>
    <property type="match status" value="1"/>
</dbReference>
<evidence type="ECO:0000256" key="5">
    <source>
        <dbReference type="ARBA" id="ARBA00022723"/>
    </source>
</evidence>
<dbReference type="FunFam" id="1.10.10.460:FF:000001">
    <property type="entry name" value="Ribonuclease"/>
    <property type="match status" value="1"/>
</dbReference>
<proteinExistence type="inferred from homology"/>
<dbReference type="PROSITE" id="PS51975">
    <property type="entry name" value="RNASE_H_2"/>
    <property type="match status" value="1"/>
</dbReference>
<dbReference type="GO" id="GO:0003723">
    <property type="term" value="F:RNA binding"/>
    <property type="evidence" value="ECO:0007669"/>
    <property type="project" value="UniProtKB-UniRule"/>
</dbReference>
<feature type="binding site" evidence="9">
    <location>
        <position position="152"/>
    </location>
    <ligand>
        <name>a divalent metal cation</name>
        <dbReference type="ChEBI" id="CHEBI:60240"/>
    </ligand>
</feature>
<comment type="cofactor">
    <cofactor evidence="2">
        <name>Mg(2+)</name>
        <dbReference type="ChEBI" id="CHEBI:18420"/>
    </cofactor>
</comment>
<feature type="region of interest" description="Disordered" evidence="11">
    <location>
        <begin position="271"/>
        <end position="296"/>
    </location>
</feature>
<evidence type="ECO:0000256" key="7">
    <source>
        <dbReference type="ARBA" id="ARBA00022801"/>
    </source>
</evidence>
<name>A0A2H1V6R2_SPOFR</name>
<comment type="function">
    <text evidence="8">Catalytic subunit of RNase HII, an endonuclease that specifically degrades the RNA of RNA:DNA hybrids. Participates in DNA replication, possibly by mediating the removal of lagging-strand Okazaki fragment RNA primers during DNA replication. Mediates the excision of single ribonucleotides from DNA:RNA duplexes.</text>
</comment>
<dbReference type="GO" id="GO:0043137">
    <property type="term" value="P:DNA replication, removal of RNA primer"/>
    <property type="evidence" value="ECO:0007669"/>
    <property type="project" value="TreeGrafter"/>
</dbReference>
<keyword evidence="5 9" id="KW-0479">Metal-binding</keyword>
<reference evidence="14" key="1">
    <citation type="submission" date="2016-07" db="EMBL/GenBank/DDBJ databases">
        <authorList>
            <person name="Bretaudeau A."/>
        </authorList>
    </citation>
    <scope>NUCLEOTIDE SEQUENCE</scope>
    <source>
        <strain evidence="14">Rice</strain>
        <tissue evidence="14">Whole body</tissue>
    </source>
</reference>
<dbReference type="InterPro" id="IPR004649">
    <property type="entry name" value="RNase_H2_suA"/>
</dbReference>
<dbReference type="InterPro" id="IPR036397">
    <property type="entry name" value="RNaseH_sf"/>
</dbReference>
<keyword evidence="4 9" id="KW-0540">Nuclease</keyword>
<dbReference type="EC" id="3.1.26.4" evidence="10"/>
<feature type="compositionally biased region" description="Low complexity" evidence="11">
    <location>
        <begin position="394"/>
        <end position="429"/>
    </location>
</feature>
<evidence type="ECO:0000256" key="11">
    <source>
        <dbReference type="SAM" id="MobiDB-lite"/>
    </source>
</evidence>
<comment type="catalytic activity">
    <reaction evidence="1 9 10">
        <text>Endonucleolytic cleavage to 5'-phosphomonoester.</text>
        <dbReference type="EC" id="3.1.26.4"/>
    </reaction>
</comment>
<comment type="function">
    <text evidence="10">Endonuclease that specifically degrades the RNA of RNA-DNA hybrids.</text>
</comment>
<keyword evidence="12" id="KW-0472">Membrane</keyword>
<comment type="similarity">
    <text evidence="3">Belongs to the RNase HII family. Eukaryotic subfamily.</text>
</comment>
<feature type="binding site" evidence="9">
    <location>
        <position position="42"/>
    </location>
    <ligand>
        <name>a divalent metal cation</name>
        <dbReference type="ChEBI" id="CHEBI:60240"/>
    </ligand>
</feature>
<keyword evidence="6 9" id="KW-0255">Endonuclease</keyword>
<dbReference type="PANTHER" id="PTHR10954:SF7">
    <property type="entry name" value="RIBONUCLEASE H2 SUBUNIT A"/>
    <property type="match status" value="1"/>
</dbReference>
<evidence type="ECO:0000256" key="3">
    <source>
        <dbReference type="ARBA" id="ARBA00007058"/>
    </source>
</evidence>
<dbReference type="AlphaFoldDB" id="A0A2H1V6R2"/>
<organism evidence="14">
    <name type="scientific">Spodoptera frugiperda</name>
    <name type="common">Fall armyworm</name>
    <dbReference type="NCBI Taxonomy" id="7108"/>
    <lineage>
        <taxon>Eukaryota</taxon>
        <taxon>Metazoa</taxon>
        <taxon>Ecdysozoa</taxon>
        <taxon>Arthropoda</taxon>
        <taxon>Hexapoda</taxon>
        <taxon>Insecta</taxon>
        <taxon>Pterygota</taxon>
        <taxon>Neoptera</taxon>
        <taxon>Endopterygota</taxon>
        <taxon>Lepidoptera</taxon>
        <taxon>Glossata</taxon>
        <taxon>Ditrysia</taxon>
        <taxon>Noctuoidea</taxon>
        <taxon>Noctuidae</taxon>
        <taxon>Amphipyrinae</taxon>
        <taxon>Spodoptera</taxon>
    </lineage>
</organism>
<evidence type="ECO:0000256" key="1">
    <source>
        <dbReference type="ARBA" id="ARBA00000077"/>
    </source>
</evidence>
<dbReference type="OrthoDB" id="7462577at2759"/>
<dbReference type="EMBL" id="ODYU01000972">
    <property type="protein sequence ID" value="SOQ36533.1"/>
    <property type="molecule type" value="Genomic_DNA"/>
</dbReference>
<dbReference type="CDD" id="cd07181">
    <property type="entry name" value="RNase_HII_eukaryota_like"/>
    <property type="match status" value="1"/>
</dbReference>
<evidence type="ECO:0000256" key="10">
    <source>
        <dbReference type="RuleBase" id="RU003515"/>
    </source>
</evidence>
<feature type="transmembrane region" description="Helical" evidence="12">
    <location>
        <begin position="532"/>
        <end position="555"/>
    </location>
</feature>
<dbReference type="GO" id="GO:0046872">
    <property type="term" value="F:metal ion binding"/>
    <property type="evidence" value="ECO:0007669"/>
    <property type="project" value="UniProtKB-KW"/>
</dbReference>
<evidence type="ECO:0000256" key="12">
    <source>
        <dbReference type="SAM" id="Phobius"/>
    </source>
</evidence>
<dbReference type="InterPro" id="IPR001352">
    <property type="entry name" value="RNase_HII/HIII"/>
</dbReference>
<dbReference type="NCBIfam" id="TIGR00729">
    <property type="entry name" value="ribonuclease HII"/>
    <property type="match status" value="1"/>
</dbReference>
<evidence type="ECO:0000256" key="4">
    <source>
        <dbReference type="ARBA" id="ARBA00022722"/>
    </source>
</evidence>
<gene>
    <name evidence="14" type="ORF">SFRICE_011862</name>
</gene>
<keyword evidence="12" id="KW-1133">Transmembrane helix</keyword>
<protein>
    <recommendedName>
        <fullName evidence="10">Ribonuclease</fullName>
        <ecNumber evidence="10">3.1.26.4</ecNumber>
    </recommendedName>
</protein>
<evidence type="ECO:0000259" key="13">
    <source>
        <dbReference type="PROSITE" id="PS51975"/>
    </source>
</evidence>
<feature type="compositionally biased region" description="Polar residues" evidence="11">
    <location>
        <begin position="274"/>
        <end position="283"/>
    </location>
</feature>
<feature type="binding site" evidence="9">
    <location>
        <position position="41"/>
    </location>
    <ligand>
        <name>a divalent metal cation</name>
        <dbReference type="ChEBI" id="CHEBI:60240"/>
    </ligand>
</feature>
<evidence type="ECO:0000313" key="14">
    <source>
        <dbReference type="EMBL" id="SOQ36533.1"/>
    </source>
</evidence>
<dbReference type="Gene3D" id="3.30.420.10">
    <property type="entry name" value="Ribonuclease H-like superfamily/Ribonuclease H"/>
    <property type="match status" value="1"/>
</dbReference>
<dbReference type="GO" id="GO:0032299">
    <property type="term" value="C:ribonuclease H2 complex"/>
    <property type="evidence" value="ECO:0007669"/>
    <property type="project" value="UniProtKB-ARBA"/>
</dbReference>
<keyword evidence="12" id="KW-0812">Transmembrane</keyword>
<evidence type="ECO:0000256" key="8">
    <source>
        <dbReference type="ARBA" id="ARBA00024981"/>
    </source>
</evidence>
<dbReference type="FunFam" id="3.30.420.10:FF:000016">
    <property type="entry name" value="Ribonuclease"/>
    <property type="match status" value="1"/>
</dbReference>
<dbReference type="InterPro" id="IPR024567">
    <property type="entry name" value="RNase_HII/HIII_dom"/>
</dbReference>
<dbReference type="SUPFAM" id="SSF53098">
    <property type="entry name" value="Ribonuclease H-like"/>
    <property type="match status" value="1"/>
</dbReference>
<accession>A0A2H1V6R2</accession>
<dbReference type="PANTHER" id="PTHR10954">
    <property type="entry name" value="RIBONUCLEASE H2 SUBUNIT A"/>
    <property type="match status" value="1"/>
</dbReference>
<sequence>MIKSLQELQDYIKSKDNFTNFTNSSVVPDVCKTEPCMLGVDEAGRGPVLGPMVYGIAYCPVNQTKVLKDLGCADSKALTEDKRDDIFSKMITEEDSLNNVGWIADVISPNYISNSMYRRAKHSLNEVSMNSAIALIKKAAESGANITEVYVDTVGPPEKYQAKLSEIFPDYKITVAKKADSIYPIVSAASIVAKVTRDHALKVWKFLEGLELNQAEFGSGYPGDPVTKKFIREQIDHVFGYPMLVRFSWSTAELMLQEKAATCTFEDIDEPGSKRSNTKSISSFFAKPNEDKPRKRHNCDRWRQLLSPGRPRISCNMAIFKYFAVVLAFSASVSAIVGPSNGTKSTLSKTDTYLDAYSKSRIEAEKAKQGVVIITAKDGEKKISNRDDSYQSGYDYSPPFSSDNSFSSSASSGYSGPSASNSYSPSPSYGSPVKFEPEITYNAPPNTYGPPAPTYGPPAHNYGPPAPAYGPPAQTYGPPAQSYGPPIHKPLPPPPIYGPPLKPSYGVPYTAPALGFLDKLAFKLDILTIAKLLLKFLIFKKLVTMLAVVCMLLVIPKLISFKKSPGDVGGTDEDERSFGDNRMVELTSVQQLVERAITVYGRQQANCGVTCRVRRVVDDIYEFQPYFRGQSS</sequence>
<feature type="domain" description="RNase H type-2" evidence="13">
    <location>
        <begin position="35"/>
        <end position="261"/>
    </location>
</feature>
<comment type="cofactor">
    <cofactor evidence="9">
        <name>Mn(2+)</name>
        <dbReference type="ChEBI" id="CHEBI:29035"/>
    </cofactor>
    <cofactor evidence="9">
        <name>Mg(2+)</name>
        <dbReference type="ChEBI" id="CHEBI:18420"/>
    </cofactor>
    <text evidence="9">Manganese or magnesium. Binds 1 divalent metal ion per monomer in the absence of substrate. May bind a second metal ion after substrate binding.</text>
</comment>
<dbReference type="Pfam" id="PF01351">
    <property type="entry name" value="RNase_HII"/>
    <property type="match status" value="1"/>
</dbReference>
<dbReference type="GO" id="GO:0004523">
    <property type="term" value="F:RNA-DNA hybrid ribonuclease activity"/>
    <property type="evidence" value="ECO:0007669"/>
    <property type="project" value="UniProtKB-UniRule"/>
</dbReference>
<dbReference type="InterPro" id="IPR023160">
    <property type="entry name" value="RNase_HII_hlx-loop-hlx_cap_dom"/>
</dbReference>
<evidence type="ECO:0000256" key="9">
    <source>
        <dbReference type="PROSITE-ProRule" id="PRU01319"/>
    </source>
</evidence>
<dbReference type="GO" id="GO:0006298">
    <property type="term" value="P:mismatch repair"/>
    <property type="evidence" value="ECO:0007669"/>
    <property type="project" value="TreeGrafter"/>
</dbReference>